<evidence type="ECO:0000313" key="2">
    <source>
        <dbReference type="Proteomes" id="UP000291213"/>
    </source>
</evidence>
<accession>A0A401H7W5</accession>
<evidence type="ECO:0008006" key="3">
    <source>
        <dbReference type="Google" id="ProtNLM"/>
    </source>
</evidence>
<comment type="caution">
    <text evidence="1">The sequence shown here is derived from an EMBL/GenBank/DDBJ whole genome shotgun (WGS) entry which is preliminary data.</text>
</comment>
<sequence>MESELCLNISLDPSTPISSIIDSVGVAHHLVYVDSDATVADAVEKCIKEGCEFIIVKGGEGEFAVSISDAVKSYSREKTAAELREEALFEASGNASIQKVITVLLASGKPGVAVKEGGRIVSIVALRLVSKLLSLEIDVEELRGAD</sequence>
<gene>
    <name evidence="1" type="ORF">apy_02920</name>
</gene>
<dbReference type="RefSeq" id="WP_131159631.1">
    <property type="nucleotide sequence ID" value="NZ_BDMD01000011.1"/>
</dbReference>
<dbReference type="Proteomes" id="UP000291213">
    <property type="component" value="Unassembled WGS sequence"/>
</dbReference>
<dbReference type="InterPro" id="IPR046342">
    <property type="entry name" value="CBS_dom_sf"/>
</dbReference>
<dbReference type="OrthoDB" id="377117at2157"/>
<evidence type="ECO:0000313" key="1">
    <source>
        <dbReference type="EMBL" id="GBF08567.1"/>
    </source>
</evidence>
<dbReference type="EMBL" id="BDMD01000011">
    <property type="protein sequence ID" value="GBF08567.1"/>
    <property type="molecule type" value="Genomic_DNA"/>
</dbReference>
<name>A0A401H7W5_AERPX</name>
<proteinExistence type="predicted"/>
<dbReference type="AlphaFoldDB" id="A0A401H7W5"/>
<dbReference type="SUPFAM" id="SSF54631">
    <property type="entry name" value="CBS-domain pair"/>
    <property type="match status" value="1"/>
</dbReference>
<protein>
    <recommendedName>
        <fullName evidence="3">CBS domain-containing protein</fullName>
    </recommendedName>
</protein>
<reference evidence="1 2" key="1">
    <citation type="submission" date="2017-02" db="EMBL/GenBank/DDBJ databases">
        <title>isolation and characterization of a novel temperate virus Aeropyrum globular virus 1 infecting hyperthermophilic archaeon Aeropyrum.</title>
        <authorList>
            <person name="Yumiya M."/>
            <person name="Yoshida T."/>
            <person name="Sako Y."/>
        </authorList>
    </citation>
    <scope>NUCLEOTIDE SEQUENCE [LARGE SCALE GENOMIC DNA]</scope>
    <source>
        <strain evidence="1 2">YK1-12-2013</strain>
    </source>
</reference>
<organism evidence="1 2">
    <name type="scientific">Aeropyrum pernix</name>
    <dbReference type="NCBI Taxonomy" id="56636"/>
    <lineage>
        <taxon>Archaea</taxon>
        <taxon>Thermoproteota</taxon>
        <taxon>Thermoprotei</taxon>
        <taxon>Desulfurococcales</taxon>
        <taxon>Desulfurococcaceae</taxon>
        <taxon>Aeropyrum</taxon>
    </lineage>
</organism>